<dbReference type="Pfam" id="PF13349">
    <property type="entry name" value="DUF4097"/>
    <property type="match status" value="1"/>
</dbReference>
<evidence type="ECO:0000313" key="2">
    <source>
        <dbReference type="EMBL" id="NRN64865.1"/>
    </source>
</evidence>
<proteinExistence type="predicted"/>
<dbReference type="Proteomes" id="UP000763557">
    <property type="component" value="Unassembled WGS sequence"/>
</dbReference>
<organism evidence="2 3">
    <name type="scientific">Kibdelosporangium persicum</name>
    <dbReference type="NCBI Taxonomy" id="2698649"/>
    <lineage>
        <taxon>Bacteria</taxon>
        <taxon>Bacillati</taxon>
        <taxon>Actinomycetota</taxon>
        <taxon>Actinomycetes</taxon>
        <taxon>Pseudonocardiales</taxon>
        <taxon>Pseudonocardiaceae</taxon>
        <taxon>Kibdelosporangium</taxon>
    </lineage>
</organism>
<dbReference type="InterPro" id="IPR025164">
    <property type="entry name" value="Toastrack_DUF4097"/>
</dbReference>
<gene>
    <name evidence="2" type="ORF">GC106_20710</name>
</gene>
<evidence type="ECO:0000313" key="3">
    <source>
        <dbReference type="Proteomes" id="UP000763557"/>
    </source>
</evidence>
<reference evidence="2 3" key="1">
    <citation type="submission" date="2020-01" db="EMBL/GenBank/DDBJ databases">
        <title>Kibdelosporangium persica a novel Actinomycetes from a hot desert in Iran.</title>
        <authorList>
            <person name="Safaei N."/>
            <person name="Zaburannyi N."/>
            <person name="Mueller R."/>
            <person name="Wink J."/>
        </authorList>
    </citation>
    <scope>NUCLEOTIDE SEQUENCE [LARGE SCALE GENOMIC DNA]</scope>
    <source>
        <strain evidence="2 3">4NS15</strain>
    </source>
</reference>
<comment type="caution">
    <text evidence="2">The sequence shown here is derived from an EMBL/GenBank/DDBJ whole genome shotgun (WGS) entry which is preliminary data.</text>
</comment>
<name>A0ABX2F1J6_9PSEU</name>
<feature type="domain" description="DUF4097" evidence="1">
    <location>
        <begin position="127"/>
        <end position="266"/>
    </location>
</feature>
<dbReference type="RefSeq" id="WP_173127741.1">
    <property type="nucleotide sequence ID" value="NZ_CBCSGW010000006.1"/>
</dbReference>
<evidence type="ECO:0000259" key="1">
    <source>
        <dbReference type="Pfam" id="PF13349"/>
    </source>
</evidence>
<protein>
    <submittedName>
        <fullName evidence="2">Adhesin</fullName>
    </submittedName>
</protein>
<dbReference type="Gene3D" id="2.160.20.120">
    <property type="match status" value="1"/>
</dbReference>
<dbReference type="EMBL" id="JAAATY010000004">
    <property type="protein sequence ID" value="NRN64865.1"/>
    <property type="molecule type" value="Genomic_DNA"/>
</dbReference>
<accession>A0ABX2F1J6</accession>
<sequence>MPVFQTPEPIAVTLEVAVGEARFFAGDRADTVVDVRPRRESDGNDRKAVEKTRVEYSNGRLLVKTPKWPLVGRGGTVDVTIELPAGSRVTGDGQIVDLHCEGRLGEVRYKMAYGGARFEQTGPLTVDSGHGALVVGQVAGHAELRTGSGEVSVGRIDGTANVKNGNGRTRIGDVSGDLKVTAGNGEVEVESASAGVTVKVSHGDIRIGEVARGEVTLTTTHGAVDFGIRQGTAAWLDLKSVHGSVRNNLDTTEGPEKNEETVEVRAHTGFGNITVHRAA</sequence>
<keyword evidence="3" id="KW-1185">Reference proteome</keyword>